<dbReference type="AlphaFoldDB" id="A0A3G6J5I4"/>
<dbReference type="EMBL" id="CP033897">
    <property type="protein sequence ID" value="AZA12188.1"/>
    <property type="molecule type" value="Genomic_DNA"/>
</dbReference>
<dbReference type="PANTHER" id="PTHR22893">
    <property type="entry name" value="NADH OXIDOREDUCTASE-RELATED"/>
    <property type="match status" value="1"/>
</dbReference>
<reference evidence="2 3" key="1">
    <citation type="submission" date="2018-11" db="EMBL/GenBank/DDBJ databases">
        <authorList>
            <person name="Kleinhagauer T."/>
            <person name="Glaeser S.P."/>
            <person name="Spergser J."/>
            <person name="Ruckert C."/>
            <person name="Kaempfer P."/>
            <person name="Busse H.-J."/>
        </authorList>
    </citation>
    <scope>NUCLEOTIDE SEQUENCE [LARGE SCALE GENOMIC DNA]</scope>
    <source>
        <strain evidence="2 3">W8</strain>
    </source>
</reference>
<evidence type="ECO:0000313" key="3">
    <source>
        <dbReference type="Proteomes" id="UP000271587"/>
    </source>
</evidence>
<dbReference type="Gene3D" id="3.20.20.70">
    <property type="entry name" value="Aldolase class I"/>
    <property type="match status" value="1"/>
</dbReference>
<dbReference type="PANTHER" id="PTHR22893:SF91">
    <property type="entry name" value="NADPH DEHYDROGENASE 2-RELATED"/>
    <property type="match status" value="1"/>
</dbReference>
<evidence type="ECO:0000313" key="2">
    <source>
        <dbReference type="EMBL" id="AZA12188.1"/>
    </source>
</evidence>
<dbReference type="Pfam" id="PF00724">
    <property type="entry name" value="Oxidored_FMN"/>
    <property type="match status" value="1"/>
</dbReference>
<dbReference type="GO" id="GO:0005829">
    <property type="term" value="C:cytosol"/>
    <property type="evidence" value="ECO:0007669"/>
    <property type="project" value="TreeGrafter"/>
</dbReference>
<proteinExistence type="predicted"/>
<organism evidence="2 3">
    <name type="scientific">Corynebacterium gerontici</name>
    <dbReference type="NCBI Taxonomy" id="2079234"/>
    <lineage>
        <taxon>Bacteria</taxon>
        <taxon>Bacillati</taxon>
        <taxon>Actinomycetota</taxon>
        <taxon>Actinomycetes</taxon>
        <taxon>Mycobacteriales</taxon>
        <taxon>Corynebacteriaceae</taxon>
        <taxon>Corynebacterium</taxon>
    </lineage>
</organism>
<dbReference type="OrthoDB" id="3169239at2"/>
<evidence type="ECO:0000259" key="1">
    <source>
        <dbReference type="Pfam" id="PF00724"/>
    </source>
</evidence>
<dbReference type="RefSeq" id="WP_123935352.1">
    <property type="nucleotide sequence ID" value="NZ_CP033897.1"/>
</dbReference>
<dbReference type="InterPro" id="IPR001155">
    <property type="entry name" value="OxRdtase_FMN_N"/>
</dbReference>
<dbReference type="GO" id="GO:0016491">
    <property type="term" value="F:oxidoreductase activity"/>
    <property type="evidence" value="ECO:0007669"/>
    <property type="project" value="UniProtKB-KW"/>
</dbReference>
<protein>
    <submittedName>
        <fullName evidence="2">N-ethylmaleimide reductase</fullName>
        <ecNumber evidence="2">1.-.-.-</ecNumber>
    </submittedName>
</protein>
<feature type="domain" description="NADH:flavin oxidoreductase/NADH oxidase N-terminal" evidence="1">
    <location>
        <begin position="10"/>
        <end position="334"/>
    </location>
</feature>
<dbReference type="InterPro" id="IPR013785">
    <property type="entry name" value="Aldolase_TIM"/>
</dbReference>
<dbReference type="GO" id="GO:0010181">
    <property type="term" value="F:FMN binding"/>
    <property type="evidence" value="ECO:0007669"/>
    <property type="project" value="InterPro"/>
</dbReference>
<sequence length="357" mass="38197">MNNLLSSAAVGMMSVNNRVTMAALTRMRAGEDGVPTPMHAEYYAQRASAGFVVTEGTFLSFRSRGFAGQAGIANSAQQLGWAGVAKAVHERGGVLVMQLMHAGRMSHQDLTRGQQPEAPSAIAAGVQLRTSGGKLDAPVPHAMNAEDLERVKAEFVAGARRAIDAGLDAVEIHGANGYLLHEFLSPAANHREDAYGGSPSARARFVAEVIRAVAEEIGAQRTALRISPEHNIQGCLELDPEETRATYRALLEQIADLDLAYLSILHANPESRLVQELRHLFGGFTVVNTGFAEVTQQAEAEAILERGLGDAVAVGRLFIANPDLPRRWAEGADLNEPDMATFYVGGARGYIDYPSLG</sequence>
<gene>
    <name evidence="2" type="primary">nemA</name>
    <name evidence="2" type="ORF">CGERO_09485</name>
</gene>
<name>A0A3G6J5I4_9CORY</name>
<dbReference type="EC" id="1.-.-.-" evidence="2"/>
<dbReference type="KEGG" id="cgk:CGERO_09485"/>
<dbReference type="InterPro" id="IPR045247">
    <property type="entry name" value="Oye-like"/>
</dbReference>
<dbReference type="SUPFAM" id="SSF51395">
    <property type="entry name" value="FMN-linked oxidoreductases"/>
    <property type="match status" value="1"/>
</dbReference>
<keyword evidence="2" id="KW-0560">Oxidoreductase</keyword>
<keyword evidence="3" id="KW-1185">Reference proteome</keyword>
<accession>A0A3G6J5I4</accession>
<dbReference type="Proteomes" id="UP000271587">
    <property type="component" value="Chromosome"/>
</dbReference>
<dbReference type="CDD" id="cd02933">
    <property type="entry name" value="OYE_like_FMN"/>
    <property type="match status" value="1"/>
</dbReference>